<name>A0AAV4JYM2_9GAST</name>
<sequence length="295" mass="33933">MEKPEDATKPKSDMNKFLVSADFKESVKVVTEKEKAELKVLGIELDWLLKNEVHPVLDGVRETLQECYDCLPFHGTAEKSAQQDMQAQRILLTCPNASSINFKSVVTLTGDCVEEADLQFKHKQGKEHHLFRTKVKQGCVWRLPQIRDAGNHLCSALEIASRNDSTYQYKSVKEVFLQLDELMDSLMKCRQCLSLPKRKSIQDLMDSQKTLQFKPPLPNDVAISFYIHTSKLVLALYFLQTNGQHHRVEITHRVQVEAMVKWLNEAIIFFTLSLQQCQQLKDKLMAVSKIIEEQQ</sequence>
<dbReference type="GO" id="GO:0043291">
    <property type="term" value="C:RAVE complex"/>
    <property type="evidence" value="ECO:0007669"/>
    <property type="project" value="TreeGrafter"/>
</dbReference>
<accession>A0AAV4JYM2</accession>
<dbReference type="PANTHER" id="PTHR13618">
    <property type="entry name" value="LEUCINE ZIPPER CONTAINING TRANSCRIPTION FACTOR LZF1"/>
    <property type="match status" value="1"/>
</dbReference>
<dbReference type="AlphaFoldDB" id="A0AAV4JYM2"/>
<organism evidence="2 3">
    <name type="scientific">Elysia marginata</name>
    <dbReference type="NCBI Taxonomy" id="1093978"/>
    <lineage>
        <taxon>Eukaryota</taxon>
        <taxon>Metazoa</taxon>
        <taxon>Spiralia</taxon>
        <taxon>Lophotrochozoa</taxon>
        <taxon>Mollusca</taxon>
        <taxon>Gastropoda</taxon>
        <taxon>Heterobranchia</taxon>
        <taxon>Euthyneura</taxon>
        <taxon>Panpulmonata</taxon>
        <taxon>Sacoglossa</taxon>
        <taxon>Placobranchoidea</taxon>
        <taxon>Plakobranchidae</taxon>
        <taxon>Elysia</taxon>
    </lineage>
</organism>
<reference evidence="2 3" key="1">
    <citation type="journal article" date="2021" name="Elife">
        <title>Chloroplast acquisition without the gene transfer in kleptoplastic sea slugs, Plakobranchus ocellatus.</title>
        <authorList>
            <person name="Maeda T."/>
            <person name="Takahashi S."/>
            <person name="Yoshida T."/>
            <person name="Shimamura S."/>
            <person name="Takaki Y."/>
            <person name="Nagai Y."/>
            <person name="Toyoda A."/>
            <person name="Suzuki Y."/>
            <person name="Arimoto A."/>
            <person name="Ishii H."/>
            <person name="Satoh N."/>
            <person name="Nishiyama T."/>
            <person name="Hasebe M."/>
            <person name="Maruyama T."/>
            <person name="Minagawa J."/>
            <person name="Obokata J."/>
            <person name="Shigenobu S."/>
        </authorList>
    </citation>
    <scope>NUCLEOTIDE SEQUENCE [LARGE SCALE GENOMIC DNA]</scope>
</reference>
<proteinExistence type="inferred from homology"/>
<dbReference type="PANTHER" id="PTHR13618:SF1">
    <property type="entry name" value="PROTEIN ROGDI HOMOLOG"/>
    <property type="match status" value="1"/>
</dbReference>
<dbReference type="Proteomes" id="UP000762676">
    <property type="component" value="Unassembled WGS sequence"/>
</dbReference>
<dbReference type="Pfam" id="PF10259">
    <property type="entry name" value="Rogdi_lz"/>
    <property type="match status" value="1"/>
</dbReference>
<dbReference type="EMBL" id="BMAT01003490">
    <property type="protein sequence ID" value="GFS26617.1"/>
    <property type="molecule type" value="Genomic_DNA"/>
</dbReference>
<evidence type="ECO:0000313" key="3">
    <source>
        <dbReference type="Proteomes" id="UP000762676"/>
    </source>
</evidence>
<protein>
    <submittedName>
        <fullName evidence="2">Protein rogdi-like Protein</fullName>
    </submittedName>
</protein>
<keyword evidence="3" id="KW-1185">Reference proteome</keyword>
<evidence type="ECO:0000256" key="1">
    <source>
        <dbReference type="ARBA" id="ARBA00005535"/>
    </source>
</evidence>
<comment type="similarity">
    <text evidence="1">Belongs to the rogdi family.</text>
</comment>
<gene>
    <name evidence="2" type="ORF">ElyMa_001724400</name>
</gene>
<dbReference type="InterPro" id="IPR028241">
    <property type="entry name" value="RAVE2/Rogdi"/>
</dbReference>
<evidence type="ECO:0000313" key="2">
    <source>
        <dbReference type="EMBL" id="GFS26617.1"/>
    </source>
</evidence>
<comment type="caution">
    <text evidence="2">The sequence shown here is derived from an EMBL/GenBank/DDBJ whole genome shotgun (WGS) entry which is preliminary data.</text>
</comment>